<sequence>MKLILQAQITKDGYIARKDGLRDWYLKPELFGVSNFLGNASAMLYYEDGKCVIVTGQEEISVEPSLLKEQLSSMATLSGYIALEASPQSAPILRTLMAAHCISEIRLIHVPVKLRKGGIRFPVSEFKSHWKRISIEPSDREPCVLFSTYREKTNLPL</sequence>
<dbReference type="InterPro" id="IPR024072">
    <property type="entry name" value="DHFR-like_dom_sf"/>
</dbReference>
<proteinExistence type="predicted"/>
<reference evidence="1 2" key="1">
    <citation type="submission" date="2019-03" db="EMBL/GenBank/DDBJ databases">
        <title>Diversity of the mouse oral microbiome.</title>
        <authorList>
            <person name="Joseph S."/>
            <person name="Aduse-Opoku J."/>
            <person name="Curtis M."/>
            <person name="Wade W."/>
            <person name="Hashim A."/>
        </authorList>
    </citation>
    <scope>NUCLEOTIDE SEQUENCE [LARGE SCALE GENOMIC DNA]</scope>
    <source>
        <strain evidence="1 2">P2318</strain>
    </source>
</reference>
<dbReference type="RefSeq" id="WP_024986574.1">
    <property type="nucleotide sequence ID" value="NZ_CABIXU010000023.1"/>
</dbReference>
<dbReference type="AlphaFoldDB" id="A0A8H0HTE7"/>
<dbReference type="Proteomes" id="UP000298073">
    <property type="component" value="Unassembled WGS sequence"/>
</dbReference>
<accession>A0A8H0HTE7</accession>
<dbReference type="GeneID" id="93046963"/>
<evidence type="ECO:0000313" key="2">
    <source>
        <dbReference type="Proteomes" id="UP000298073"/>
    </source>
</evidence>
<organism evidence="1 2">
    <name type="scientific">Bacteroides acidifaciens</name>
    <dbReference type="NCBI Taxonomy" id="85831"/>
    <lineage>
        <taxon>Bacteria</taxon>
        <taxon>Pseudomonadati</taxon>
        <taxon>Bacteroidota</taxon>
        <taxon>Bacteroidia</taxon>
        <taxon>Bacteroidales</taxon>
        <taxon>Bacteroidaceae</taxon>
        <taxon>Bacteroides</taxon>
    </lineage>
</organism>
<dbReference type="EMBL" id="SPPV01000008">
    <property type="protein sequence ID" value="TFU51144.1"/>
    <property type="molecule type" value="Genomic_DNA"/>
</dbReference>
<name>A0A8H0HTE7_9BACE</name>
<evidence type="ECO:0000313" key="1">
    <source>
        <dbReference type="EMBL" id="TFU51144.1"/>
    </source>
</evidence>
<protein>
    <submittedName>
        <fullName evidence="1">Uncharacterized protein</fullName>
    </submittedName>
</protein>
<dbReference type="SUPFAM" id="SSF53597">
    <property type="entry name" value="Dihydrofolate reductase-like"/>
    <property type="match status" value="1"/>
</dbReference>
<comment type="caution">
    <text evidence="1">The sequence shown here is derived from an EMBL/GenBank/DDBJ whole genome shotgun (WGS) entry which is preliminary data.</text>
</comment>
<gene>
    <name evidence="1" type="ORF">E4T97_05465</name>
</gene>